<feature type="compositionally biased region" description="Polar residues" evidence="1">
    <location>
        <begin position="255"/>
        <end position="265"/>
    </location>
</feature>
<organism evidence="3 4">
    <name type="scientific">Stichopus japonicus</name>
    <name type="common">Sea cucumber</name>
    <dbReference type="NCBI Taxonomy" id="307972"/>
    <lineage>
        <taxon>Eukaryota</taxon>
        <taxon>Metazoa</taxon>
        <taxon>Echinodermata</taxon>
        <taxon>Eleutherozoa</taxon>
        <taxon>Echinozoa</taxon>
        <taxon>Holothuroidea</taxon>
        <taxon>Aspidochirotacea</taxon>
        <taxon>Aspidochirotida</taxon>
        <taxon>Stichopodidae</taxon>
        <taxon>Apostichopus</taxon>
    </lineage>
</organism>
<dbReference type="SUPFAM" id="SSF56436">
    <property type="entry name" value="C-type lectin-like"/>
    <property type="match status" value="1"/>
</dbReference>
<evidence type="ECO:0000313" key="4">
    <source>
        <dbReference type="Proteomes" id="UP000230750"/>
    </source>
</evidence>
<gene>
    <name evidence="3" type="ORF">BSL78_25484</name>
</gene>
<name>A0A2G8JPI2_STIJA</name>
<dbReference type="CDD" id="cd00037">
    <property type="entry name" value="CLECT"/>
    <property type="match status" value="1"/>
</dbReference>
<feature type="compositionally biased region" description="Polar residues" evidence="1">
    <location>
        <begin position="86"/>
        <end position="134"/>
    </location>
</feature>
<dbReference type="Proteomes" id="UP000230750">
    <property type="component" value="Unassembled WGS sequence"/>
</dbReference>
<protein>
    <recommendedName>
        <fullName evidence="2">C-type lectin domain-containing protein</fullName>
    </recommendedName>
</protein>
<reference evidence="3 4" key="1">
    <citation type="journal article" date="2017" name="PLoS Biol.">
        <title>The sea cucumber genome provides insights into morphological evolution and visceral regeneration.</title>
        <authorList>
            <person name="Zhang X."/>
            <person name="Sun L."/>
            <person name="Yuan J."/>
            <person name="Sun Y."/>
            <person name="Gao Y."/>
            <person name="Zhang L."/>
            <person name="Li S."/>
            <person name="Dai H."/>
            <person name="Hamel J.F."/>
            <person name="Liu C."/>
            <person name="Yu Y."/>
            <person name="Liu S."/>
            <person name="Lin W."/>
            <person name="Guo K."/>
            <person name="Jin S."/>
            <person name="Xu P."/>
            <person name="Storey K.B."/>
            <person name="Huan P."/>
            <person name="Zhang T."/>
            <person name="Zhou Y."/>
            <person name="Zhang J."/>
            <person name="Lin C."/>
            <person name="Li X."/>
            <person name="Xing L."/>
            <person name="Huo D."/>
            <person name="Sun M."/>
            <person name="Wang L."/>
            <person name="Mercier A."/>
            <person name="Li F."/>
            <person name="Yang H."/>
            <person name="Xiang J."/>
        </authorList>
    </citation>
    <scope>NUCLEOTIDE SEQUENCE [LARGE SCALE GENOMIC DNA]</scope>
    <source>
        <strain evidence="3">Shaxun</strain>
        <tissue evidence="3">Muscle</tissue>
    </source>
</reference>
<dbReference type="EMBL" id="MRZV01001469">
    <property type="protein sequence ID" value="PIK37674.1"/>
    <property type="molecule type" value="Genomic_DNA"/>
</dbReference>
<evidence type="ECO:0000256" key="1">
    <source>
        <dbReference type="SAM" id="MobiDB-lite"/>
    </source>
</evidence>
<proteinExistence type="predicted"/>
<accession>A0A2G8JPI2</accession>
<evidence type="ECO:0000259" key="2">
    <source>
        <dbReference type="Pfam" id="PF00059"/>
    </source>
</evidence>
<dbReference type="InterPro" id="IPR001304">
    <property type="entry name" value="C-type_lectin-like"/>
</dbReference>
<dbReference type="OrthoDB" id="6133475at2759"/>
<feature type="domain" description="C-type lectin" evidence="2">
    <location>
        <begin position="303"/>
        <end position="362"/>
    </location>
</feature>
<dbReference type="AlphaFoldDB" id="A0A2G8JPI2"/>
<feature type="compositionally biased region" description="Polar residues" evidence="1">
    <location>
        <begin position="149"/>
        <end position="162"/>
    </location>
</feature>
<feature type="compositionally biased region" description="Low complexity" evidence="1">
    <location>
        <begin position="74"/>
        <end position="85"/>
    </location>
</feature>
<dbReference type="InterPro" id="IPR016187">
    <property type="entry name" value="CTDL_fold"/>
</dbReference>
<keyword evidence="4" id="KW-1185">Reference proteome</keyword>
<evidence type="ECO:0000313" key="3">
    <source>
        <dbReference type="EMBL" id="PIK37674.1"/>
    </source>
</evidence>
<sequence>MGLLKRPTPSGQSHVTTSQLVSCVVYLLIIADWEEEASSSRYSLSSVPKSAPLTLRDTVPGNIKVTTDLHMEASSSEVVTSSTATHGGTNESAFTYSHPNNDVTTDSPTTETLSSEGIVTSTISFEGSSASTATRKLDDNDVTTAPPMESSSSDGMMTSTVSVHEPTSDVTTDLHMEASSSEVVTSSTATHGGTDESAFTYSHPNNDVTTDSPTTETLSSEGIVTSTISFEGSSASTATRKLDDNDVTTAPPIESFSSDGMMTSTVSVHEPTSDVTEKGTAPSVCDGGWMSSESSSYMYISEKLSQTEAGARCAANGGHLVYVETLEENNTIKDMVAMCEEYWNRRAYIGLTDETIEGEYKLKIHFFFPS</sequence>
<feature type="compositionally biased region" description="Polar residues" evidence="1">
    <location>
        <begin position="197"/>
        <end position="239"/>
    </location>
</feature>
<dbReference type="InterPro" id="IPR016186">
    <property type="entry name" value="C-type_lectin-like/link_sf"/>
</dbReference>
<feature type="region of interest" description="Disordered" evidence="1">
    <location>
        <begin position="74"/>
        <end position="265"/>
    </location>
</feature>
<dbReference type="Pfam" id="PF00059">
    <property type="entry name" value="Lectin_C"/>
    <property type="match status" value="1"/>
</dbReference>
<dbReference type="Gene3D" id="3.10.100.10">
    <property type="entry name" value="Mannose-Binding Protein A, subunit A"/>
    <property type="match status" value="1"/>
</dbReference>
<comment type="caution">
    <text evidence="3">The sequence shown here is derived from an EMBL/GenBank/DDBJ whole genome shotgun (WGS) entry which is preliminary data.</text>
</comment>
<feature type="compositionally biased region" description="Low complexity" evidence="1">
    <location>
        <begin position="177"/>
        <end position="190"/>
    </location>
</feature>